<dbReference type="InterPro" id="IPR003593">
    <property type="entry name" value="AAA+_ATPase"/>
</dbReference>
<organism evidence="6 7">
    <name type="scientific">Methylacidimicrobium cyclopophantes</name>
    <dbReference type="NCBI Taxonomy" id="1041766"/>
    <lineage>
        <taxon>Bacteria</taxon>
        <taxon>Pseudomonadati</taxon>
        <taxon>Verrucomicrobiota</taxon>
        <taxon>Methylacidimicrobium</taxon>
    </lineage>
</organism>
<evidence type="ECO:0000256" key="2">
    <source>
        <dbReference type="ARBA" id="ARBA00022448"/>
    </source>
</evidence>
<dbReference type="SMART" id="SM00382">
    <property type="entry name" value="AAA"/>
    <property type="match status" value="1"/>
</dbReference>
<dbReference type="InterPro" id="IPR027417">
    <property type="entry name" value="P-loop_NTPase"/>
</dbReference>
<dbReference type="InterPro" id="IPR050319">
    <property type="entry name" value="ABC_transp_ATP-bind"/>
</dbReference>
<dbReference type="CDD" id="cd03257">
    <property type="entry name" value="ABC_NikE_OppD_transporters"/>
    <property type="match status" value="1"/>
</dbReference>
<keyword evidence="4 6" id="KW-0067">ATP-binding</keyword>
<dbReference type="PROSITE" id="PS00211">
    <property type="entry name" value="ABC_TRANSPORTER_1"/>
    <property type="match status" value="1"/>
</dbReference>
<gene>
    <name evidence="6" type="primary">oppF</name>
    <name evidence="6" type="ORF">MAMC_01740</name>
</gene>
<comment type="similarity">
    <text evidence="1">Belongs to the ABC transporter superfamily.</text>
</comment>
<dbReference type="EMBL" id="CABFUZ020000183">
    <property type="protein sequence ID" value="VVM07645.1"/>
    <property type="molecule type" value="Genomic_DNA"/>
</dbReference>
<keyword evidence="7" id="KW-1185">Reference proteome</keyword>
<dbReference type="GO" id="GO:0016887">
    <property type="term" value="F:ATP hydrolysis activity"/>
    <property type="evidence" value="ECO:0007669"/>
    <property type="project" value="InterPro"/>
</dbReference>
<keyword evidence="2" id="KW-0813">Transport</keyword>
<dbReference type="OrthoDB" id="9802264at2"/>
<name>A0A5E6MEV1_9BACT</name>
<dbReference type="InterPro" id="IPR017871">
    <property type="entry name" value="ABC_transporter-like_CS"/>
</dbReference>
<dbReference type="GO" id="GO:0005524">
    <property type="term" value="F:ATP binding"/>
    <property type="evidence" value="ECO:0007669"/>
    <property type="project" value="UniProtKB-KW"/>
</dbReference>
<evidence type="ECO:0000313" key="6">
    <source>
        <dbReference type="EMBL" id="VVM07645.1"/>
    </source>
</evidence>
<sequence length="278" mass="30828">MPDSTPSSPSPDPADRSPVLLEVEELVVRYPLPGGFFRRSRRFVEPVQGVSFRIRAGQTVGLVGESGSGKTTIGKAVVRLVPPHSGAIRYRQERIDLLSGARLRPYRKRVQMIFQDPHNSLNPRLTIARIVGEPLEIHFPALRAAERRDRAAQLLARVGLPADSLDRYPHEFSGGQRQRIGIARALAVEPELLVCDEPVSALDVSVQAQIVNLLQDLQQDLGLAYLFISHDLAVVEHLSDEVLVLHEGKIVEAAPAEELYRNPKNEYTRKLLASIPSL</sequence>
<dbReference type="PROSITE" id="PS50893">
    <property type="entry name" value="ABC_TRANSPORTER_2"/>
    <property type="match status" value="1"/>
</dbReference>
<dbReference type="Gene3D" id="3.40.50.300">
    <property type="entry name" value="P-loop containing nucleotide triphosphate hydrolases"/>
    <property type="match status" value="1"/>
</dbReference>
<evidence type="ECO:0000256" key="4">
    <source>
        <dbReference type="ARBA" id="ARBA00022840"/>
    </source>
</evidence>
<dbReference type="PANTHER" id="PTHR43776:SF7">
    <property type="entry name" value="D,D-DIPEPTIDE TRANSPORT ATP-BINDING PROTEIN DDPF-RELATED"/>
    <property type="match status" value="1"/>
</dbReference>
<reference evidence="6" key="1">
    <citation type="submission" date="2019-09" db="EMBL/GenBank/DDBJ databases">
        <authorList>
            <person name="Cremers G."/>
        </authorList>
    </citation>
    <scope>NUCLEOTIDE SEQUENCE [LARGE SCALE GENOMIC DNA]</scope>
    <source>
        <strain evidence="6">3B</strain>
    </source>
</reference>
<dbReference type="InterPro" id="IPR003439">
    <property type="entry name" value="ABC_transporter-like_ATP-bd"/>
</dbReference>
<keyword evidence="3" id="KW-0547">Nucleotide-binding</keyword>
<dbReference type="GO" id="GO:0055085">
    <property type="term" value="P:transmembrane transport"/>
    <property type="evidence" value="ECO:0007669"/>
    <property type="project" value="UniProtKB-ARBA"/>
</dbReference>
<evidence type="ECO:0000259" key="5">
    <source>
        <dbReference type="PROSITE" id="PS50893"/>
    </source>
</evidence>
<dbReference type="AlphaFoldDB" id="A0A5E6MEV1"/>
<evidence type="ECO:0000256" key="3">
    <source>
        <dbReference type="ARBA" id="ARBA00022741"/>
    </source>
</evidence>
<dbReference type="FunFam" id="3.40.50.300:FF:000016">
    <property type="entry name" value="Oligopeptide ABC transporter ATP-binding component"/>
    <property type="match status" value="1"/>
</dbReference>
<comment type="caution">
    <text evidence="6">The sequence shown here is derived from an EMBL/GenBank/DDBJ whole genome shotgun (WGS) entry which is preliminary data.</text>
</comment>
<protein>
    <submittedName>
        <fullName evidence="6">Oligopeptide transport ATP-binding protein OppF</fullName>
    </submittedName>
</protein>
<proteinExistence type="inferred from homology"/>
<dbReference type="PANTHER" id="PTHR43776">
    <property type="entry name" value="TRANSPORT ATP-BINDING PROTEIN"/>
    <property type="match status" value="1"/>
</dbReference>
<dbReference type="Pfam" id="PF00005">
    <property type="entry name" value="ABC_tran"/>
    <property type="match status" value="1"/>
</dbReference>
<evidence type="ECO:0000313" key="7">
    <source>
        <dbReference type="Proteomes" id="UP000381693"/>
    </source>
</evidence>
<evidence type="ECO:0000256" key="1">
    <source>
        <dbReference type="ARBA" id="ARBA00005417"/>
    </source>
</evidence>
<dbReference type="Proteomes" id="UP000381693">
    <property type="component" value="Unassembled WGS sequence"/>
</dbReference>
<dbReference type="RefSeq" id="WP_142525691.1">
    <property type="nucleotide sequence ID" value="NZ_CABFUZ020000183.1"/>
</dbReference>
<feature type="domain" description="ABC transporter" evidence="5">
    <location>
        <begin position="21"/>
        <end position="272"/>
    </location>
</feature>
<dbReference type="SUPFAM" id="SSF52540">
    <property type="entry name" value="P-loop containing nucleoside triphosphate hydrolases"/>
    <property type="match status" value="1"/>
</dbReference>
<accession>A0A5E6MEV1</accession>